<accession>A0ABY6WK06</accession>
<keyword evidence="1" id="KW-0805">Transcription regulation</keyword>
<comment type="caution">
    <text evidence="6">The sequence shown here is derived from an EMBL/GenBank/DDBJ whole genome shotgun (WGS) entry which is preliminary data.</text>
</comment>
<dbReference type="InterPro" id="IPR036390">
    <property type="entry name" value="WH_DNA-bd_sf"/>
</dbReference>
<name>A0ABY6WK06_9BURK</name>
<dbReference type="Gene3D" id="1.10.10.10">
    <property type="entry name" value="Winged helix-like DNA-binding domain superfamily/Winged helix DNA-binding domain"/>
    <property type="match status" value="1"/>
</dbReference>
<dbReference type="PANTHER" id="PTHR43132:SF2">
    <property type="entry name" value="ARSENICAL RESISTANCE OPERON REPRESSOR ARSR-RELATED"/>
    <property type="match status" value="1"/>
</dbReference>
<dbReference type="InterPro" id="IPR011991">
    <property type="entry name" value="ArsR-like_HTH"/>
</dbReference>
<dbReference type="NCBIfam" id="NF033788">
    <property type="entry name" value="HTH_metalloreg"/>
    <property type="match status" value="1"/>
</dbReference>
<protein>
    <submittedName>
        <fullName evidence="6">Biofilm growth-associated repressor</fullName>
    </submittedName>
</protein>
<keyword evidence="3" id="KW-0804">Transcription</keyword>
<sequence length="184" mass="19196">MENGLRGVRHGVAPDFPICFDPAMPRTSTLSLLSALSAESTPSVAPTGTGGGAADTDDTDDKDAKGAKGAKDAKDAKGAKAVSGVLDVTPLRAAAQEASALLRALANEDRLLILCQLTQGELSVGELEAQLDIRQPTLSQQLAVLRTEALVTTRREGKRIYYSVADGAVLAVLACLYDQFCPKA</sequence>
<gene>
    <name evidence="6" type="primary">bigR</name>
    <name evidence="6" type="ORF">PPN31119_01938</name>
</gene>
<keyword evidence="7" id="KW-1185">Reference proteome</keyword>
<dbReference type="InterPro" id="IPR001845">
    <property type="entry name" value="HTH_ArsR_DNA-bd_dom"/>
</dbReference>
<dbReference type="EMBL" id="CABPSO010000004">
    <property type="protein sequence ID" value="VVE65589.1"/>
    <property type="molecule type" value="Genomic_DNA"/>
</dbReference>
<evidence type="ECO:0000256" key="1">
    <source>
        <dbReference type="ARBA" id="ARBA00023015"/>
    </source>
</evidence>
<dbReference type="SMART" id="SM00418">
    <property type="entry name" value="HTH_ARSR"/>
    <property type="match status" value="1"/>
</dbReference>
<evidence type="ECO:0000259" key="5">
    <source>
        <dbReference type="PROSITE" id="PS50987"/>
    </source>
</evidence>
<dbReference type="Pfam" id="PF01022">
    <property type="entry name" value="HTH_5"/>
    <property type="match status" value="1"/>
</dbReference>
<organism evidence="6 7">
    <name type="scientific">Pandoraea pnomenusa</name>
    <dbReference type="NCBI Taxonomy" id="93220"/>
    <lineage>
        <taxon>Bacteria</taxon>
        <taxon>Pseudomonadati</taxon>
        <taxon>Pseudomonadota</taxon>
        <taxon>Betaproteobacteria</taxon>
        <taxon>Burkholderiales</taxon>
        <taxon>Burkholderiaceae</taxon>
        <taxon>Pandoraea</taxon>
    </lineage>
</organism>
<dbReference type="InterPro" id="IPR036388">
    <property type="entry name" value="WH-like_DNA-bd_sf"/>
</dbReference>
<feature type="region of interest" description="Disordered" evidence="4">
    <location>
        <begin position="40"/>
        <end position="73"/>
    </location>
</feature>
<feature type="compositionally biased region" description="Basic and acidic residues" evidence="4">
    <location>
        <begin position="62"/>
        <end position="73"/>
    </location>
</feature>
<feature type="domain" description="HTH arsR-type" evidence="5">
    <location>
        <begin position="91"/>
        <end position="184"/>
    </location>
</feature>
<dbReference type="PRINTS" id="PR00778">
    <property type="entry name" value="HTHARSR"/>
</dbReference>
<dbReference type="PANTHER" id="PTHR43132">
    <property type="entry name" value="ARSENICAL RESISTANCE OPERON REPRESSOR ARSR-RELATED"/>
    <property type="match status" value="1"/>
</dbReference>
<dbReference type="SUPFAM" id="SSF46785">
    <property type="entry name" value="Winged helix' DNA-binding domain"/>
    <property type="match status" value="1"/>
</dbReference>
<dbReference type="PROSITE" id="PS50987">
    <property type="entry name" value="HTH_ARSR_2"/>
    <property type="match status" value="1"/>
</dbReference>
<reference evidence="6 7" key="1">
    <citation type="submission" date="2019-08" db="EMBL/GenBank/DDBJ databases">
        <authorList>
            <person name="Peeters C."/>
        </authorList>
    </citation>
    <scope>NUCLEOTIDE SEQUENCE [LARGE SCALE GENOMIC DNA]</scope>
    <source>
        <strain evidence="6 7">LMG 31119</strain>
    </source>
</reference>
<dbReference type="Proteomes" id="UP000361468">
    <property type="component" value="Unassembled WGS sequence"/>
</dbReference>
<evidence type="ECO:0000313" key="6">
    <source>
        <dbReference type="EMBL" id="VVE65589.1"/>
    </source>
</evidence>
<keyword evidence="2" id="KW-0238">DNA-binding</keyword>
<proteinExistence type="predicted"/>
<evidence type="ECO:0000256" key="4">
    <source>
        <dbReference type="SAM" id="MobiDB-lite"/>
    </source>
</evidence>
<dbReference type="CDD" id="cd00090">
    <property type="entry name" value="HTH_ARSR"/>
    <property type="match status" value="1"/>
</dbReference>
<evidence type="ECO:0000256" key="3">
    <source>
        <dbReference type="ARBA" id="ARBA00023163"/>
    </source>
</evidence>
<evidence type="ECO:0000313" key="7">
    <source>
        <dbReference type="Proteomes" id="UP000361468"/>
    </source>
</evidence>
<dbReference type="InterPro" id="IPR051011">
    <property type="entry name" value="Metal_resp_trans_reg"/>
</dbReference>
<evidence type="ECO:0000256" key="2">
    <source>
        <dbReference type="ARBA" id="ARBA00023125"/>
    </source>
</evidence>